<evidence type="ECO:0000313" key="1">
    <source>
        <dbReference type="EMBL" id="GFY43363.1"/>
    </source>
</evidence>
<dbReference type="AlphaFoldDB" id="A0A8X6WXW4"/>
<comment type="caution">
    <text evidence="1">The sequence shown here is derived from an EMBL/GenBank/DDBJ whole genome shotgun (WGS) entry which is preliminary data.</text>
</comment>
<dbReference type="Proteomes" id="UP000886998">
    <property type="component" value="Unassembled WGS sequence"/>
</dbReference>
<dbReference type="CDD" id="cd09272">
    <property type="entry name" value="RNase_HI_RT_Ty1"/>
    <property type="match status" value="1"/>
</dbReference>
<keyword evidence="2" id="KW-1185">Reference proteome</keyword>
<name>A0A8X6WXW4_9ARAC</name>
<sequence>MVKDCRLQKSETKISYFPYRQAVDALMYLMVGTRSDLAHSVGFLSRSLENPSADDIFGDSDLGGCTKTSRSNSGYVKIYAKGAISHGAAKGKLLLPLIQLNLVTAASETAKEVIWLCRLIPILGIVNLREIPIIQEDNRAASKLSYNPKYHRGTKHIENKPFTVG</sequence>
<dbReference type="OrthoDB" id="3344688at2759"/>
<evidence type="ECO:0000313" key="2">
    <source>
        <dbReference type="Proteomes" id="UP000886998"/>
    </source>
</evidence>
<protein>
    <submittedName>
        <fullName evidence="1">Integrase catalytic domain-containing protein</fullName>
    </submittedName>
</protein>
<dbReference type="PANTHER" id="PTHR11439">
    <property type="entry name" value="GAG-POL-RELATED RETROTRANSPOSON"/>
    <property type="match status" value="1"/>
</dbReference>
<organism evidence="1 2">
    <name type="scientific">Trichonephila inaurata madagascariensis</name>
    <dbReference type="NCBI Taxonomy" id="2747483"/>
    <lineage>
        <taxon>Eukaryota</taxon>
        <taxon>Metazoa</taxon>
        <taxon>Ecdysozoa</taxon>
        <taxon>Arthropoda</taxon>
        <taxon>Chelicerata</taxon>
        <taxon>Arachnida</taxon>
        <taxon>Araneae</taxon>
        <taxon>Araneomorphae</taxon>
        <taxon>Entelegynae</taxon>
        <taxon>Araneoidea</taxon>
        <taxon>Nephilidae</taxon>
        <taxon>Trichonephila</taxon>
        <taxon>Trichonephila inaurata</taxon>
    </lineage>
</organism>
<dbReference type="PANTHER" id="PTHR11439:SF467">
    <property type="entry name" value="INTEGRASE CATALYTIC DOMAIN-CONTAINING PROTEIN"/>
    <property type="match status" value="1"/>
</dbReference>
<gene>
    <name evidence="1" type="ORF">TNIN_452061</name>
</gene>
<dbReference type="EMBL" id="BMAV01003631">
    <property type="protein sequence ID" value="GFY43363.1"/>
    <property type="molecule type" value="Genomic_DNA"/>
</dbReference>
<accession>A0A8X6WXW4</accession>
<proteinExistence type="predicted"/>
<reference evidence="1" key="1">
    <citation type="submission" date="2020-08" db="EMBL/GenBank/DDBJ databases">
        <title>Multicomponent nature underlies the extraordinary mechanical properties of spider dragline silk.</title>
        <authorList>
            <person name="Kono N."/>
            <person name="Nakamura H."/>
            <person name="Mori M."/>
            <person name="Yoshida Y."/>
            <person name="Ohtoshi R."/>
            <person name="Malay A.D."/>
            <person name="Moran D.A.P."/>
            <person name="Tomita M."/>
            <person name="Numata K."/>
            <person name="Arakawa K."/>
        </authorList>
    </citation>
    <scope>NUCLEOTIDE SEQUENCE</scope>
</reference>